<feature type="region of interest" description="Disordered" evidence="1">
    <location>
        <begin position="38"/>
        <end position="69"/>
    </location>
</feature>
<dbReference type="InterPro" id="IPR057191">
    <property type="entry name" value="DUF7869"/>
</dbReference>
<dbReference type="PANTHER" id="PTHR34415">
    <property type="entry name" value="INTEGRASE CATALYTIC DOMAIN-CONTAINING PROTEIN"/>
    <property type="match status" value="1"/>
</dbReference>
<proteinExistence type="predicted"/>
<feature type="region of interest" description="Disordered" evidence="1">
    <location>
        <begin position="617"/>
        <end position="642"/>
    </location>
</feature>
<dbReference type="AlphaFoldDB" id="A0AAV4FMW0"/>
<feature type="compositionally biased region" description="Pro residues" evidence="1">
    <location>
        <begin position="629"/>
        <end position="640"/>
    </location>
</feature>
<comment type="caution">
    <text evidence="3">The sequence shown here is derived from an EMBL/GenBank/DDBJ whole genome shotgun (WGS) entry which is preliminary data.</text>
</comment>
<feature type="region of interest" description="Disordered" evidence="1">
    <location>
        <begin position="81"/>
        <end position="122"/>
    </location>
</feature>
<dbReference type="EMBL" id="BMAT01000870">
    <property type="protein sequence ID" value="GFR74827.1"/>
    <property type="molecule type" value="Genomic_DNA"/>
</dbReference>
<sequence>MARLIESKVNTIARLLNLNATDTGTYQEAFDAYFGKRDESELSSGAEESNEDDSDSDSEPACCRGNENDLSERIVPRQRVAAQLPPENVLNQSDQLEPSTPKQSSALNKSDQLGPSTPKQSSNGFPCDCKAKPCYLNFGADDIKEIRYQYTSLTDKELDIAILSKIACGIHLDPTTRKSRKPVQTERKASRTDYLLHGHRICRPFFLFIHSIGFGKLTTLIKHYKENGVEERIHKGTKRLPHYTLKYDDKRRVVDYILNYAEANAIELPGRTPRHWITNAKLLPTNCTKAKVYDMYKAATEKLGNFCVHVSTFRKLWRQLVPYVRTMPPATDLCWTCQKGMQKIQLSANNDEEKRRRIAELNTHQEIVQNERSFYQHCCEAAKKQLPPDRRLGPHPHCSFEGVNHVSFDFAQQTHFPSDPLQAGPIYFKTPRKCGIFWINNEAFGRQINILFNESHNTGKGANTVVSYLHFYLDNYSLGETELQLHADNCAGQNKNSVMVWYLLWRCMTGRNRSVKLSFLIAGHTKFSPHSGFRLIKRKLKPTRVDCLADIAQVVNDSSTMNEAVLVGAENGPLQISTYNWATYLSSFFVKVKGIKSLQHFKIDNTGSVAVMQHSNAPETTQDLRKGPVPAPETLPPVIPSPGLNNKRQQYLFKEIWEFVSPNCQDIVAPEPAAADDTEADSDSHDPVDEPVKPAKKARPTAGRGKARRGRGCQD</sequence>
<gene>
    <name evidence="3" type="ORF">ElyMa_000439300</name>
</gene>
<dbReference type="PANTHER" id="PTHR34415:SF1">
    <property type="entry name" value="INTEGRASE CATALYTIC DOMAIN-CONTAINING PROTEIN"/>
    <property type="match status" value="1"/>
</dbReference>
<reference evidence="3 4" key="1">
    <citation type="journal article" date="2021" name="Elife">
        <title>Chloroplast acquisition without the gene transfer in kleptoplastic sea slugs, Plakobranchus ocellatus.</title>
        <authorList>
            <person name="Maeda T."/>
            <person name="Takahashi S."/>
            <person name="Yoshida T."/>
            <person name="Shimamura S."/>
            <person name="Takaki Y."/>
            <person name="Nagai Y."/>
            <person name="Toyoda A."/>
            <person name="Suzuki Y."/>
            <person name="Arimoto A."/>
            <person name="Ishii H."/>
            <person name="Satoh N."/>
            <person name="Nishiyama T."/>
            <person name="Hasebe M."/>
            <person name="Maruyama T."/>
            <person name="Minagawa J."/>
            <person name="Obokata J."/>
            <person name="Shigenobu S."/>
        </authorList>
    </citation>
    <scope>NUCLEOTIDE SEQUENCE [LARGE SCALE GENOMIC DNA]</scope>
</reference>
<dbReference type="Proteomes" id="UP000762676">
    <property type="component" value="Unassembled WGS sequence"/>
</dbReference>
<feature type="region of interest" description="Disordered" evidence="1">
    <location>
        <begin position="669"/>
        <end position="715"/>
    </location>
</feature>
<feature type="domain" description="DUF7869" evidence="2">
    <location>
        <begin position="445"/>
        <end position="611"/>
    </location>
</feature>
<feature type="compositionally biased region" description="Basic and acidic residues" evidence="1">
    <location>
        <begin position="682"/>
        <end position="693"/>
    </location>
</feature>
<protein>
    <recommendedName>
        <fullName evidence="2">DUF7869 domain-containing protein</fullName>
    </recommendedName>
</protein>
<evidence type="ECO:0000313" key="4">
    <source>
        <dbReference type="Proteomes" id="UP000762676"/>
    </source>
</evidence>
<organism evidence="3 4">
    <name type="scientific">Elysia marginata</name>
    <dbReference type="NCBI Taxonomy" id="1093978"/>
    <lineage>
        <taxon>Eukaryota</taxon>
        <taxon>Metazoa</taxon>
        <taxon>Spiralia</taxon>
        <taxon>Lophotrochozoa</taxon>
        <taxon>Mollusca</taxon>
        <taxon>Gastropoda</taxon>
        <taxon>Heterobranchia</taxon>
        <taxon>Euthyneura</taxon>
        <taxon>Panpulmonata</taxon>
        <taxon>Sacoglossa</taxon>
        <taxon>Placobranchoidea</taxon>
        <taxon>Plakobranchidae</taxon>
        <taxon>Elysia</taxon>
    </lineage>
</organism>
<name>A0AAV4FMW0_9GAST</name>
<accession>A0AAV4FMW0</accession>
<evidence type="ECO:0000256" key="1">
    <source>
        <dbReference type="SAM" id="MobiDB-lite"/>
    </source>
</evidence>
<dbReference type="Pfam" id="PF25273">
    <property type="entry name" value="DUF7869"/>
    <property type="match status" value="1"/>
</dbReference>
<keyword evidence="4" id="KW-1185">Reference proteome</keyword>
<feature type="compositionally biased region" description="Polar residues" evidence="1">
    <location>
        <begin position="89"/>
        <end position="122"/>
    </location>
</feature>
<feature type="compositionally biased region" description="Acidic residues" evidence="1">
    <location>
        <begin position="48"/>
        <end position="58"/>
    </location>
</feature>
<evidence type="ECO:0000259" key="2">
    <source>
        <dbReference type="Pfam" id="PF25273"/>
    </source>
</evidence>
<evidence type="ECO:0000313" key="3">
    <source>
        <dbReference type="EMBL" id="GFR74827.1"/>
    </source>
</evidence>
<feature type="compositionally biased region" description="Basic residues" evidence="1">
    <location>
        <begin position="694"/>
        <end position="715"/>
    </location>
</feature>